<protein>
    <recommendedName>
        <fullName evidence="1">HTH cro/C1-type domain-containing protein</fullName>
    </recommendedName>
</protein>
<evidence type="ECO:0000259" key="1">
    <source>
        <dbReference type="PROSITE" id="PS50943"/>
    </source>
</evidence>
<dbReference type="RefSeq" id="WP_070049903.1">
    <property type="nucleotide sequence ID" value="NZ_CBCSDO010000009.1"/>
</dbReference>
<dbReference type="Pfam" id="PF01381">
    <property type="entry name" value="HTH_3"/>
    <property type="match status" value="1"/>
</dbReference>
<accession>A0A1E7Q855</accession>
<feature type="domain" description="HTH cro/C1-type" evidence="1">
    <location>
        <begin position="14"/>
        <end position="70"/>
    </location>
</feature>
<dbReference type="STRING" id="1628148.BI198_12780"/>
<proteinExistence type="predicted"/>
<dbReference type="SUPFAM" id="SSF47413">
    <property type="entry name" value="lambda repressor-like DNA-binding domains"/>
    <property type="match status" value="1"/>
</dbReference>
<comment type="caution">
    <text evidence="2">The sequence shown here is derived from an EMBL/GenBank/DDBJ whole genome shotgun (WGS) entry which is preliminary data.</text>
</comment>
<evidence type="ECO:0000313" key="3">
    <source>
        <dbReference type="Proteomes" id="UP000242258"/>
    </source>
</evidence>
<sequence>MSNESVRLHGGHILRSVRLKIGLTQEEVCFMSNIDRSTYQRWEHKKTEPSFGQTMQICESAFKIELLDAITIARETS</sequence>
<organism evidence="2 3">
    <name type="scientific">Rheinheimera salexigens</name>
    <dbReference type="NCBI Taxonomy" id="1628148"/>
    <lineage>
        <taxon>Bacteria</taxon>
        <taxon>Pseudomonadati</taxon>
        <taxon>Pseudomonadota</taxon>
        <taxon>Gammaproteobacteria</taxon>
        <taxon>Chromatiales</taxon>
        <taxon>Chromatiaceae</taxon>
        <taxon>Rheinheimera</taxon>
    </lineage>
</organism>
<dbReference type="GO" id="GO:0003677">
    <property type="term" value="F:DNA binding"/>
    <property type="evidence" value="ECO:0007669"/>
    <property type="project" value="InterPro"/>
</dbReference>
<dbReference type="EMBL" id="MKEK01000001">
    <property type="protein sequence ID" value="OEY70349.1"/>
    <property type="molecule type" value="Genomic_DNA"/>
</dbReference>
<evidence type="ECO:0000313" key="2">
    <source>
        <dbReference type="EMBL" id="OEY70349.1"/>
    </source>
</evidence>
<dbReference type="PROSITE" id="PS50943">
    <property type="entry name" value="HTH_CROC1"/>
    <property type="match status" value="1"/>
</dbReference>
<dbReference type="Proteomes" id="UP000242258">
    <property type="component" value="Unassembled WGS sequence"/>
</dbReference>
<dbReference type="OrthoDB" id="9799384at2"/>
<reference evidence="3" key="1">
    <citation type="submission" date="2016-09" db="EMBL/GenBank/DDBJ databases">
        <authorList>
            <person name="Wan X."/>
            <person name="Hou S."/>
        </authorList>
    </citation>
    <scope>NUCLEOTIDE SEQUENCE [LARGE SCALE GENOMIC DNA]</scope>
    <source>
        <strain evidence="3">KH87</strain>
    </source>
</reference>
<keyword evidence="3" id="KW-1185">Reference proteome</keyword>
<dbReference type="CDD" id="cd00093">
    <property type="entry name" value="HTH_XRE"/>
    <property type="match status" value="1"/>
</dbReference>
<gene>
    <name evidence="2" type="ORF">BI198_12780</name>
</gene>
<dbReference type="InterPro" id="IPR010982">
    <property type="entry name" value="Lambda_DNA-bd_dom_sf"/>
</dbReference>
<dbReference type="AlphaFoldDB" id="A0A1E7Q855"/>
<dbReference type="Gene3D" id="1.10.260.40">
    <property type="entry name" value="lambda repressor-like DNA-binding domains"/>
    <property type="match status" value="1"/>
</dbReference>
<name>A0A1E7Q855_9GAMM</name>
<dbReference type="SMART" id="SM00530">
    <property type="entry name" value="HTH_XRE"/>
    <property type="match status" value="1"/>
</dbReference>
<dbReference type="InterPro" id="IPR001387">
    <property type="entry name" value="Cro/C1-type_HTH"/>
</dbReference>